<dbReference type="InterPro" id="IPR008271">
    <property type="entry name" value="Ser/Thr_kinase_AS"/>
</dbReference>
<evidence type="ECO:0000256" key="3">
    <source>
        <dbReference type="ARBA" id="ARBA00022741"/>
    </source>
</evidence>
<comment type="similarity">
    <text evidence="7">Belongs to the protein kinase superfamily.</text>
</comment>
<feature type="compositionally biased region" description="Basic residues" evidence="8">
    <location>
        <begin position="371"/>
        <end position="392"/>
    </location>
</feature>
<organism evidence="10">
    <name type="scientific">Zea mays</name>
    <name type="common">Maize</name>
    <dbReference type="NCBI Taxonomy" id="4577"/>
    <lineage>
        <taxon>Eukaryota</taxon>
        <taxon>Viridiplantae</taxon>
        <taxon>Streptophyta</taxon>
        <taxon>Embryophyta</taxon>
        <taxon>Tracheophyta</taxon>
        <taxon>Spermatophyta</taxon>
        <taxon>Magnoliopsida</taxon>
        <taxon>Liliopsida</taxon>
        <taxon>Poales</taxon>
        <taxon>Poaceae</taxon>
        <taxon>PACMAD clade</taxon>
        <taxon>Panicoideae</taxon>
        <taxon>Andropogonodae</taxon>
        <taxon>Andropogoneae</taxon>
        <taxon>Tripsacinae</taxon>
        <taxon>Zea</taxon>
    </lineage>
</organism>
<evidence type="ECO:0000313" key="10">
    <source>
        <dbReference type="EMBL" id="AQK66908.1"/>
    </source>
</evidence>
<dbReference type="PROSITE" id="PS00107">
    <property type="entry name" value="PROTEIN_KINASE_ATP"/>
    <property type="match status" value="1"/>
</dbReference>
<dbReference type="FunFam" id="3.30.200.20:FF:000228">
    <property type="entry name" value="Serine/threonine-protein kinase BIK1"/>
    <property type="match status" value="1"/>
</dbReference>
<dbReference type="EMBL" id="CM000781">
    <property type="protein sequence ID" value="AQK66908.1"/>
    <property type="molecule type" value="Genomic_DNA"/>
</dbReference>
<dbReference type="PANTHER" id="PTHR45621">
    <property type="entry name" value="OS01G0588500 PROTEIN-RELATED"/>
    <property type="match status" value="1"/>
</dbReference>
<dbReference type="SMR" id="A0A1D6GVI4"/>
<dbReference type="InterPro" id="IPR050823">
    <property type="entry name" value="Plant_Ser_Thr_Prot_Kinase"/>
</dbReference>
<dbReference type="AlphaFoldDB" id="A0A1D6GVI4"/>
<dbReference type="GO" id="GO:0004674">
    <property type="term" value="F:protein serine/threonine kinase activity"/>
    <property type="evidence" value="ECO:0007669"/>
    <property type="project" value="UniProtKB-KW"/>
</dbReference>
<proteinExistence type="inferred from homology"/>
<dbReference type="GO" id="GO:0005524">
    <property type="term" value="F:ATP binding"/>
    <property type="evidence" value="ECO:0007669"/>
    <property type="project" value="UniProtKB-UniRule"/>
</dbReference>
<evidence type="ECO:0000259" key="9">
    <source>
        <dbReference type="PROSITE" id="PS50011"/>
    </source>
</evidence>
<reference evidence="10" key="1">
    <citation type="submission" date="2015-12" db="EMBL/GenBank/DDBJ databases">
        <title>Update maize B73 reference genome by single molecule sequencing technologies.</title>
        <authorList>
            <consortium name="Maize Genome Sequencing Project"/>
            <person name="Ware D."/>
        </authorList>
    </citation>
    <scope>NUCLEOTIDE SEQUENCE</scope>
    <source>
        <tissue evidence="10">Seedling</tissue>
    </source>
</reference>
<feature type="compositionally biased region" description="Low complexity" evidence="8">
    <location>
        <begin position="38"/>
        <end position="51"/>
    </location>
</feature>
<keyword evidence="5 6" id="KW-0067">ATP-binding</keyword>
<feature type="region of interest" description="Disordered" evidence="8">
    <location>
        <begin position="293"/>
        <end position="397"/>
    </location>
</feature>
<keyword evidence="3 6" id="KW-0547">Nucleotide-binding</keyword>
<dbReference type="PROSITE" id="PS50011">
    <property type="entry name" value="PROTEIN_KINASE_DOM"/>
    <property type="match status" value="1"/>
</dbReference>
<feature type="binding site" evidence="6">
    <location>
        <position position="133"/>
    </location>
    <ligand>
        <name>ATP</name>
        <dbReference type="ChEBI" id="CHEBI:30616"/>
    </ligand>
</feature>
<dbReference type="PROSITE" id="PS00108">
    <property type="entry name" value="PROTEIN_KINASE_ST"/>
    <property type="match status" value="1"/>
</dbReference>
<dbReference type="InParanoid" id="A0A1D6GVI4"/>
<keyword evidence="4 10" id="KW-0418">Kinase</keyword>
<accession>A0A1D6GVI4</accession>
<dbReference type="ExpressionAtlas" id="A0A1D6GVI4">
    <property type="expression patterns" value="baseline and differential"/>
</dbReference>
<sequence length="408" mass="44387">MNSRIPFLQKMHRWIIPSCGDTRQPRPSSRHRDAFPRPASASASASAAPSPQKLRKVGSEGTLVLSVPKDVEEIRTMSAYGRLKLFTYHELRKATGNFNPGQIVGEGGFGVVYRGVIDGSVRKGYPSTAVAVKVLNPQGLQGDREWLTEVSYLGQYSHPNLVELIGYCCEDDHRLLVYEFMAKGSLEHHLFRRSCRLSWTTRVAIALDVARGLAFLHGPDRPIIYRDFKSSNILLDAKFNAKLSDFGLAKEGPMGGETHVSTRVMGTYGYAAPEYIATGRAPDGDERRVRLRRGAAGDAGGTARAGAEPGGRPRRQPGGLGAAHPYPAQKVGADPGPADGRGLLGDGPAARGPPRVRLPQPEPQGPALHGQGRHHARGSPRRRCRCRRRRAAVRPEVDVGSRVGIRIN</sequence>
<dbReference type="InterPro" id="IPR011009">
    <property type="entry name" value="Kinase-like_dom_sf"/>
</dbReference>
<evidence type="ECO:0000256" key="1">
    <source>
        <dbReference type="ARBA" id="ARBA00012513"/>
    </source>
</evidence>
<evidence type="ECO:0000256" key="6">
    <source>
        <dbReference type="PROSITE-ProRule" id="PRU10141"/>
    </source>
</evidence>
<feature type="region of interest" description="Disordered" evidence="8">
    <location>
        <begin position="18"/>
        <end position="55"/>
    </location>
</feature>
<evidence type="ECO:0000256" key="8">
    <source>
        <dbReference type="SAM" id="MobiDB-lite"/>
    </source>
</evidence>
<dbReference type="Gene3D" id="3.30.200.20">
    <property type="entry name" value="Phosphorylase Kinase, domain 1"/>
    <property type="match status" value="1"/>
</dbReference>
<evidence type="ECO:0000256" key="7">
    <source>
        <dbReference type="RuleBase" id="RU000304"/>
    </source>
</evidence>
<evidence type="ECO:0000256" key="2">
    <source>
        <dbReference type="ARBA" id="ARBA00022679"/>
    </source>
</evidence>
<dbReference type="EC" id="2.7.11.1" evidence="1"/>
<gene>
    <name evidence="10" type="ORF">ZEAMMB73_Zm00001d014697</name>
</gene>
<dbReference type="SUPFAM" id="SSF56112">
    <property type="entry name" value="Protein kinase-like (PK-like)"/>
    <property type="match status" value="1"/>
</dbReference>
<dbReference type="InterPro" id="IPR000719">
    <property type="entry name" value="Prot_kinase_dom"/>
</dbReference>
<dbReference type="Gene3D" id="1.10.510.10">
    <property type="entry name" value="Transferase(Phosphotransferase) domain 1"/>
    <property type="match status" value="1"/>
</dbReference>
<name>A0A1D6GVI4_MAIZE</name>
<keyword evidence="2" id="KW-0808">Transferase</keyword>
<dbReference type="Pfam" id="PF00069">
    <property type="entry name" value="Pkinase"/>
    <property type="match status" value="1"/>
</dbReference>
<evidence type="ECO:0000256" key="5">
    <source>
        <dbReference type="ARBA" id="ARBA00022840"/>
    </source>
</evidence>
<evidence type="ECO:0000256" key="4">
    <source>
        <dbReference type="ARBA" id="ARBA00022777"/>
    </source>
</evidence>
<protein>
    <recommendedName>
        <fullName evidence="1">non-specific serine/threonine protein kinase</fullName>
        <ecNumber evidence="1">2.7.11.1</ecNumber>
    </recommendedName>
</protein>
<dbReference type="InterPro" id="IPR017441">
    <property type="entry name" value="Protein_kinase_ATP_BS"/>
</dbReference>
<feature type="domain" description="Protein kinase" evidence="9">
    <location>
        <begin position="98"/>
        <end position="408"/>
    </location>
</feature>
<keyword evidence="7" id="KW-0723">Serine/threonine-protein kinase</keyword>